<evidence type="ECO:0000256" key="1">
    <source>
        <dbReference type="SAM" id="SignalP"/>
    </source>
</evidence>
<keyword evidence="3" id="KW-1185">Reference proteome</keyword>
<reference evidence="2 3" key="1">
    <citation type="submission" date="2018-05" db="EMBL/GenBank/DDBJ databases">
        <title>Whole genome sequencing for identification of molecular markers to develop diagnostic detection tools for the regulated plant pathogen Lachnellula willkommii.</title>
        <authorList>
            <person name="Giroux E."/>
            <person name="Bilodeau G."/>
        </authorList>
    </citation>
    <scope>NUCLEOTIDE SEQUENCE [LARGE SCALE GENOMIC DNA]</scope>
    <source>
        <strain evidence="2 3">CBS 625.97</strain>
    </source>
</reference>
<evidence type="ECO:0000313" key="2">
    <source>
        <dbReference type="EMBL" id="TVY52891.1"/>
    </source>
</evidence>
<evidence type="ECO:0000313" key="3">
    <source>
        <dbReference type="Proteomes" id="UP000481288"/>
    </source>
</evidence>
<keyword evidence="1" id="KW-0732">Signal</keyword>
<accession>A0A7D8UN67</accession>
<dbReference type="AlphaFoldDB" id="A0A7D8UN67"/>
<proteinExistence type="predicted"/>
<gene>
    <name evidence="2" type="ORF">LCER1_G005243</name>
</gene>
<dbReference type="OrthoDB" id="4521980at2759"/>
<dbReference type="Proteomes" id="UP000481288">
    <property type="component" value="Unassembled WGS sequence"/>
</dbReference>
<protein>
    <submittedName>
        <fullName evidence="2">Uncharacterized protein</fullName>
    </submittedName>
</protein>
<organism evidence="2 3">
    <name type="scientific">Lachnellula cervina</name>
    <dbReference type="NCBI Taxonomy" id="1316786"/>
    <lineage>
        <taxon>Eukaryota</taxon>
        <taxon>Fungi</taxon>
        <taxon>Dikarya</taxon>
        <taxon>Ascomycota</taxon>
        <taxon>Pezizomycotina</taxon>
        <taxon>Leotiomycetes</taxon>
        <taxon>Helotiales</taxon>
        <taxon>Lachnaceae</taxon>
        <taxon>Lachnellula</taxon>
    </lineage>
</organism>
<name>A0A7D8UN67_9HELO</name>
<feature type="chain" id="PRO_5028958164" evidence="1">
    <location>
        <begin position="19"/>
        <end position="182"/>
    </location>
</feature>
<comment type="caution">
    <text evidence="2">The sequence shown here is derived from an EMBL/GenBank/DDBJ whole genome shotgun (WGS) entry which is preliminary data.</text>
</comment>
<dbReference type="EMBL" id="QGMG01000533">
    <property type="protein sequence ID" value="TVY52891.1"/>
    <property type="molecule type" value="Genomic_DNA"/>
</dbReference>
<sequence>MFMLQYVAIVLAPVLTSEQNLFLQHSEAFPCSRKVEITYIHAMQEPATAPWGLSISDADFEKLKAGFEPQDQDDKWRVSATDQSQSGTISIHVSRSGTGKEFYVLVVKPGDGGNSGSSVKIEAITWETNKGGIRISEEQAKKEVVIITRGLLECGFAALPEYDIDDMWNHPAADLSAKLPSS</sequence>
<feature type="signal peptide" evidence="1">
    <location>
        <begin position="1"/>
        <end position="18"/>
    </location>
</feature>